<dbReference type="Gene3D" id="3.40.630.10">
    <property type="entry name" value="Zn peptidases"/>
    <property type="match status" value="1"/>
</dbReference>
<name>A0A7J3XYD2_9CREN</name>
<gene>
    <name evidence="2" type="ORF">ENM60_02630</name>
</gene>
<feature type="domain" description="Peptidase M28" evidence="1">
    <location>
        <begin position="271"/>
        <end position="384"/>
    </location>
</feature>
<accession>A0A7J3XYD2</accession>
<sequence>MVNVLARYNRITGSSGLLEAVSELKNILENAGLPARVHVVENNSRKGFIETPAGWDPVSAEVMIKIGGKIVGRLDLAEHPTLLSAHSPGGEGCGRLTVCEKECSGEAVLTSLNPYDAYKVIDARLILHYDKNRFHEAVPYTGLFLQEQEVKHGKVVMNIPYRLATELMSRLLVKPDLEIEVCWKAEVRYHSKGLPILVSCGDEPSALVVSHVCHPKPGAHDNASGSAANYLAAFARNIIGDTSLRSLCHVWVPEYTGSVFLEEILGGLPEYVINLDMVGSKQSATGSVLSVVNPPLFMPSEASAALYISAKSVLDTVESFEGVAQPSVRYDVTPYSAGSDHDVFIAWGVDSGMLNEWPSRFYHTDMDSPDTISPSQVANIATITLLSAIILGDKGLKDKATAVYRAHLKSWYQTKSLVYGRELTLPEYRKIEKPAFKLASPISTRFIYKKLGREAFYKVRSLKGAYTYLTVYAPLSEVYGISDHLSKFISEEFIEWSREEIEVVSKIWEGLKTYLR</sequence>
<dbReference type="AlphaFoldDB" id="A0A7J3XYD2"/>
<dbReference type="EMBL" id="DRYK01000035">
    <property type="protein sequence ID" value="HHP67676.1"/>
    <property type="molecule type" value="Genomic_DNA"/>
</dbReference>
<protein>
    <submittedName>
        <fullName evidence="2">M28 family peptidase</fullName>
    </submittedName>
</protein>
<dbReference type="InterPro" id="IPR007484">
    <property type="entry name" value="Peptidase_M28"/>
</dbReference>
<comment type="caution">
    <text evidence="2">The sequence shown here is derived from an EMBL/GenBank/DDBJ whole genome shotgun (WGS) entry which is preliminary data.</text>
</comment>
<proteinExistence type="predicted"/>
<organism evidence="2">
    <name type="scientific">Thermogladius calderae</name>
    <dbReference type="NCBI Taxonomy" id="1200300"/>
    <lineage>
        <taxon>Archaea</taxon>
        <taxon>Thermoproteota</taxon>
        <taxon>Thermoprotei</taxon>
        <taxon>Desulfurococcales</taxon>
        <taxon>Desulfurococcaceae</taxon>
        <taxon>Thermogladius</taxon>
    </lineage>
</organism>
<dbReference type="Pfam" id="PF04389">
    <property type="entry name" value="Peptidase_M28"/>
    <property type="match status" value="1"/>
</dbReference>
<dbReference type="SUPFAM" id="SSF53187">
    <property type="entry name" value="Zn-dependent exopeptidases"/>
    <property type="match status" value="1"/>
</dbReference>
<reference evidence="2" key="1">
    <citation type="journal article" date="2020" name="mSystems">
        <title>Genome- and Community-Level Interaction Insights into Carbon Utilization and Element Cycling Functions of Hydrothermarchaeota in Hydrothermal Sediment.</title>
        <authorList>
            <person name="Zhou Z."/>
            <person name="Liu Y."/>
            <person name="Xu W."/>
            <person name="Pan J."/>
            <person name="Luo Z.H."/>
            <person name="Li M."/>
        </authorList>
    </citation>
    <scope>NUCLEOTIDE SEQUENCE [LARGE SCALE GENOMIC DNA]</scope>
    <source>
        <strain evidence="2">SpSt-110</strain>
    </source>
</reference>
<evidence type="ECO:0000313" key="2">
    <source>
        <dbReference type="EMBL" id="HHP67676.1"/>
    </source>
</evidence>
<evidence type="ECO:0000259" key="1">
    <source>
        <dbReference type="Pfam" id="PF04389"/>
    </source>
</evidence>